<evidence type="ECO:0000256" key="10">
    <source>
        <dbReference type="SAM" id="Phobius"/>
    </source>
</evidence>
<evidence type="ECO:0000256" key="1">
    <source>
        <dbReference type="ARBA" id="ARBA00004141"/>
    </source>
</evidence>
<proteinExistence type="inferred from homology"/>
<dbReference type="GO" id="GO:0016020">
    <property type="term" value="C:membrane"/>
    <property type="evidence" value="ECO:0007669"/>
    <property type="project" value="UniProtKB-SubCell"/>
</dbReference>
<dbReference type="GO" id="GO:0048038">
    <property type="term" value="F:quinone binding"/>
    <property type="evidence" value="ECO:0007669"/>
    <property type="project" value="UniProtKB-KW"/>
</dbReference>
<dbReference type="Gene3D" id="3.40.30.10">
    <property type="entry name" value="Glutaredoxin"/>
    <property type="match status" value="1"/>
</dbReference>
<dbReference type="EMBL" id="GGEC01014193">
    <property type="protein sequence ID" value="MBW94676.1"/>
    <property type="molecule type" value="Transcribed_RNA"/>
</dbReference>
<evidence type="ECO:0000256" key="9">
    <source>
        <dbReference type="ARBA" id="ARBA00023284"/>
    </source>
</evidence>
<dbReference type="GO" id="GO:0016491">
    <property type="term" value="F:oxidoreductase activity"/>
    <property type="evidence" value="ECO:0007669"/>
    <property type="project" value="UniProtKB-KW"/>
</dbReference>
<comment type="subcellular location">
    <subcellularLocation>
        <location evidence="1">Membrane</location>
        <topology evidence="1">Multi-pass membrane protein</topology>
    </subcellularLocation>
</comment>
<feature type="domain" description="Vitamin K epoxide reductase" evidence="11">
    <location>
        <begin position="1"/>
        <end position="76"/>
    </location>
</feature>
<evidence type="ECO:0000256" key="3">
    <source>
        <dbReference type="ARBA" id="ARBA00022692"/>
    </source>
</evidence>
<accession>A0A2P2JMH9</accession>
<evidence type="ECO:0000313" key="12">
    <source>
        <dbReference type="EMBL" id="MBW94676.1"/>
    </source>
</evidence>
<dbReference type="PANTHER" id="PTHR34573:SF1">
    <property type="entry name" value="VITAMIN K EPOXIDE REDUCTASE DOMAIN-CONTAINING PROTEIN"/>
    <property type="match status" value="1"/>
</dbReference>
<dbReference type="InterPro" id="IPR012932">
    <property type="entry name" value="VKOR"/>
</dbReference>
<evidence type="ECO:0000259" key="11">
    <source>
        <dbReference type="Pfam" id="PF07884"/>
    </source>
</evidence>
<dbReference type="SUPFAM" id="SSF52833">
    <property type="entry name" value="Thioredoxin-like"/>
    <property type="match status" value="1"/>
</dbReference>
<keyword evidence="7 10" id="KW-0472">Membrane</keyword>
<comment type="similarity">
    <text evidence="2">Belongs to the VKOR family.</text>
</comment>
<keyword evidence="9" id="KW-0676">Redox-active center</keyword>
<name>A0A2P2JMH9_RHIMU</name>
<feature type="transmembrane region" description="Helical" evidence="10">
    <location>
        <begin position="54"/>
        <end position="77"/>
    </location>
</feature>
<organism evidence="12">
    <name type="scientific">Rhizophora mucronata</name>
    <name type="common">Asiatic mangrove</name>
    <dbReference type="NCBI Taxonomy" id="61149"/>
    <lineage>
        <taxon>Eukaryota</taxon>
        <taxon>Viridiplantae</taxon>
        <taxon>Streptophyta</taxon>
        <taxon>Embryophyta</taxon>
        <taxon>Tracheophyta</taxon>
        <taxon>Spermatophyta</taxon>
        <taxon>Magnoliopsida</taxon>
        <taxon>eudicotyledons</taxon>
        <taxon>Gunneridae</taxon>
        <taxon>Pentapetalae</taxon>
        <taxon>rosids</taxon>
        <taxon>fabids</taxon>
        <taxon>Malpighiales</taxon>
        <taxon>Rhizophoraceae</taxon>
        <taxon>Rhizophora</taxon>
    </lineage>
</organism>
<keyword evidence="6" id="KW-0560">Oxidoreductase</keyword>
<dbReference type="PANTHER" id="PTHR34573">
    <property type="entry name" value="VKC DOMAIN-CONTAINING PROTEIN"/>
    <property type="match status" value="1"/>
</dbReference>
<dbReference type="InterPro" id="IPR036249">
    <property type="entry name" value="Thioredoxin-like_sf"/>
</dbReference>
<dbReference type="InterPro" id="IPR038354">
    <property type="entry name" value="VKOR_sf"/>
</dbReference>
<feature type="transmembrane region" description="Helical" evidence="10">
    <location>
        <begin position="30"/>
        <end position="48"/>
    </location>
</feature>
<evidence type="ECO:0000256" key="6">
    <source>
        <dbReference type="ARBA" id="ARBA00023002"/>
    </source>
</evidence>
<keyword evidence="3 10" id="KW-0812">Transmembrane</keyword>
<dbReference type="AlphaFoldDB" id="A0A2P2JMH9"/>
<evidence type="ECO:0000256" key="7">
    <source>
        <dbReference type="ARBA" id="ARBA00023136"/>
    </source>
</evidence>
<evidence type="ECO:0000256" key="2">
    <source>
        <dbReference type="ARBA" id="ARBA00006214"/>
    </source>
</evidence>
<keyword evidence="5 10" id="KW-1133">Transmembrane helix</keyword>
<dbReference type="Gene3D" id="1.20.1440.130">
    <property type="entry name" value="VKOR domain"/>
    <property type="match status" value="1"/>
</dbReference>
<evidence type="ECO:0000256" key="5">
    <source>
        <dbReference type="ARBA" id="ARBA00022989"/>
    </source>
</evidence>
<evidence type="ECO:0000256" key="4">
    <source>
        <dbReference type="ARBA" id="ARBA00022719"/>
    </source>
</evidence>
<protein>
    <recommendedName>
        <fullName evidence="11">Vitamin K epoxide reductase domain-containing protein</fullName>
    </recommendedName>
</protein>
<dbReference type="Pfam" id="PF07884">
    <property type="entry name" value="VKOR"/>
    <property type="match status" value="1"/>
</dbReference>
<keyword evidence="8" id="KW-1015">Disulfide bond</keyword>
<sequence length="237" mass="26242">MVAYGLVSALSLQLSGRKLPFGVSESDGRLILLTSTTSMAAASGYFLYILNTRFSGLSCSYCLLSAFLSFSLFFITLKDFGLQEKQKMLALQFCIATFVIVTLNTSYSTFPPVYSSTAEINLPYFATEISTPSSPFALSLAKHLHFIGAKMYGAFWCSHCVEQKQMFGKEAYKMLDYVECFPDGYKNGTQIDKACADVKIEGFPMWVINGQVLSGEQELSELAKVAGFKFDELTQSR</sequence>
<keyword evidence="4" id="KW-0874">Quinone</keyword>
<reference evidence="12" key="1">
    <citation type="submission" date="2018-02" db="EMBL/GenBank/DDBJ databases">
        <title>Rhizophora mucronata_Transcriptome.</title>
        <authorList>
            <person name="Meera S.P."/>
            <person name="Sreeshan A."/>
            <person name="Augustine A."/>
        </authorList>
    </citation>
    <scope>NUCLEOTIDE SEQUENCE</scope>
    <source>
        <tissue evidence="12">Leaf</tissue>
    </source>
</reference>
<evidence type="ECO:0000256" key="8">
    <source>
        <dbReference type="ARBA" id="ARBA00023157"/>
    </source>
</evidence>
<feature type="transmembrane region" description="Helical" evidence="10">
    <location>
        <begin position="89"/>
        <end position="107"/>
    </location>
</feature>